<organism evidence="1 2">
    <name type="scientific">Geobacter sulfurreducens (strain ATCC 51573 / DSM 12127 / PCA)</name>
    <dbReference type="NCBI Taxonomy" id="243231"/>
    <lineage>
        <taxon>Bacteria</taxon>
        <taxon>Pseudomonadati</taxon>
        <taxon>Thermodesulfobacteriota</taxon>
        <taxon>Desulfuromonadia</taxon>
        <taxon>Geobacterales</taxon>
        <taxon>Geobacteraceae</taxon>
        <taxon>Geobacter</taxon>
    </lineage>
</organism>
<dbReference type="Proteomes" id="UP000000577">
    <property type="component" value="Chromosome"/>
</dbReference>
<dbReference type="STRING" id="243231.GSU3507"/>
<dbReference type="KEGG" id="gsu:GSU3507"/>
<keyword evidence="2" id="KW-1185">Reference proteome</keyword>
<proteinExistence type="predicted"/>
<reference evidence="1 2" key="2">
    <citation type="journal article" date="2012" name="BMC Genomics">
        <title>Comparative genomic analysis of Geobacter sulfurreducens KN400, a strain with enhanced capacity for extracellular electron transfer and electricity production.</title>
        <authorList>
            <person name="Butler J.E."/>
            <person name="Young N.D."/>
            <person name="Aklujkar M."/>
            <person name="Lovley D.R."/>
        </authorList>
    </citation>
    <scope>NUCLEOTIDE SEQUENCE [LARGE SCALE GENOMIC DNA]</scope>
    <source>
        <strain evidence="2">ATCC 51573 / DSM 12127 / PCA</strain>
    </source>
</reference>
<evidence type="ECO:0000313" key="2">
    <source>
        <dbReference type="Proteomes" id="UP000000577"/>
    </source>
</evidence>
<protein>
    <submittedName>
        <fullName evidence="1">Uncharacterized protein</fullName>
    </submittedName>
</protein>
<dbReference type="HOGENOM" id="CLU_2861384_0_0_7"/>
<accession>I7EP33</accession>
<dbReference type="EnsemblBacteria" id="AFP20410">
    <property type="protein sequence ID" value="AFP20410"/>
    <property type="gene ID" value="GSU3507"/>
</dbReference>
<gene>
    <name evidence="1" type="ordered locus">GSU3507</name>
</gene>
<dbReference type="InParanoid" id="I7EP33"/>
<sequence>MWRKIKSTNKSSCLRCVAWLVEAMMHTCKKVIAIMTQGLLFLRQKYTVQIDKTMQCEEKVYIIH</sequence>
<name>I7EP33_GEOSL</name>
<dbReference type="EMBL" id="AE017180">
    <property type="protein sequence ID" value="AFP20410.1"/>
    <property type="molecule type" value="Genomic_DNA"/>
</dbReference>
<reference evidence="1 2" key="1">
    <citation type="journal article" date="2003" name="Science">
        <title>Genome of Geobacter sulfurreducens: metal reduction in subsurface environments.</title>
        <authorList>
            <person name="Methe B.A."/>
            <person name="Nelson K.E."/>
            <person name="Eisen J.A."/>
            <person name="Paulsen I.T."/>
            <person name="Nelson W."/>
            <person name="Heidelberg J.F."/>
            <person name="Wu D."/>
            <person name="Wu M."/>
            <person name="Ward N."/>
            <person name="Beanan M.J."/>
            <person name="Dodson R.J."/>
            <person name="Madupu R."/>
            <person name="Brinkac L.M."/>
            <person name="Daugherty S.C."/>
            <person name="DeBoy R.T."/>
            <person name="Durkin A.S."/>
            <person name="Gwinn M."/>
            <person name="Kolonay J.F."/>
            <person name="Sullivan S.A."/>
            <person name="Haft D.H."/>
            <person name="Selengut J."/>
            <person name="Davidsen T.M."/>
            <person name="Zafar N."/>
            <person name="White O."/>
            <person name="Tran B."/>
            <person name="Romero C."/>
            <person name="Forberger H.A."/>
            <person name="Weidman J."/>
            <person name="Khouri H."/>
            <person name="Feldblyum T.V."/>
            <person name="Utterback T.R."/>
            <person name="Van Aken S.E."/>
            <person name="Lovley D.R."/>
            <person name="Fraser C.M."/>
        </authorList>
    </citation>
    <scope>NUCLEOTIDE SEQUENCE [LARGE SCALE GENOMIC DNA]</scope>
    <source>
        <strain evidence="2">ATCC 51573 / DSM 12127 / PCA</strain>
    </source>
</reference>
<dbReference type="AlphaFoldDB" id="I7EP33"/>
<evidence type="ECO:0000313" key="1">
    <source>
        <dbReference type="EMBL" id="AFP20410.1"/>
    </source>
</evidence>